<feature type="active site" description="Charge relay system" evidence="5">
    <location>
        <position position="375"/>
    </location>
</feature>
<dbReference type="PROSITE" id="PS00136">
    <property type="entry name" value="SUBTILASE_ASP"/>
    <property type="match status" value="1"/>
</dbReference>
<evidence type="ECO:0000256" key="5">
    <source>
        <dbReference type="PROSITE-ProRule" id="PRU01240"/>
    </source>
</evidence>
<dbReference type="PRINTS" id="PR00723">
    <property type="entry name" value="SUBTILISIN"/>
</dbReference>
<dbReference type="InterPro" id="IPR023827">
    <property type="entry name" value="Peptidase_S8_Asp-AS"/>
</dbReference>
<dbReference type="Gene3D" id="3.40.50.200">
    <property type="entry name" value="Peptidase S8/S53 domain"/>
    <property type="match status" value="1"/>
</dbReference>
<dbReference type="Pfam" id="PF00082">
    <property type="entry name" value="Peptidase_S8"/>
    <property type="match status" value="1"/>
</dbReference>
<name>A0A0F3KZW4_9GAMM</name>
<keyword evidence="2 5" id="KW-0645">Protease</keyword>
<feature type="signal peptide" evidence="6">
    <location>
        <begin position="1"/>
        <end position="17"/>
    </location>
</feature>
<dbReference type="SUPFAM" id="SSF52743">
    <property type="entry name" value="Subtilisin-like"/>
    <property type="match status" value="1"/>
</dbReference>
<keyword evidence="4 5" id="KW-0720">Serine protease</keyword>
<evidence type="ECO:0000256" key="4">
    <source>
        <dbReference type="ARBA" id="ARBA00022825"/>
    </source>
</evidence>
<gene>
    <name evidence="8" type="ORF">VI08_03480</name>
</gene>
<evidence type="ECO:0000256" key="3">
    <source>
        <dbReference type="ARBA" id="ARBA00022801"/>
    </source>
</evidence>
<dbReference type="GO" id="GO:0004252">
    <property type="term" value="F:serine-type endopeptidase activity"/>
    <property type="evidence" value="ECO:0007669"/>
    <property type="project" value="UniProtKB-UniRule"/>
</dbReference>
<dbReference type="RefSeq" id="WP_045828130.1">
    <property type="nucleotide sequence ID" value="NZ_JZRB01000004.1"/>
</dbReference>
<keyword evidence="6" id="KW-0732">Signal</keyword>
<evidence type="ECO:0000259" key="7">
    <source>
        <dbReference type="Pfam" id="PF00082"/>
    </source>
</evidence>
<evidence type="ECO:0000256" key="2">
    <source>
        <dbReference type="ARBA" id="ARBA00022670"/>
    </source>
</evidence>
<feature type="active site" description="Charge relay system" evidence="5">
    <location>
        <position position="226"/>
    </location>
</feature>
<dbReference type="GO" id="GO:0006508">
    <property type="term" value="P:proteolysis"/>
    <property type="evidence" value="ECO:0007669"/>
    <property type="project" value="UniProtKB-KW"/>
</dbReference>
<comment type="caution">
    <text evidence="8">The sequence shown here is derived from an EMBL/GenBank/DDBJ whole genome shotgun (WGS) entry which is preliminary data.</text>
</comment>
<dbReference type="AlphaFoldDB" id="A0A0F3KZW4"/>
<dbReference type="Proteomes" id="UP000033651">
    <property type="component" value="Unassembled WGS sequence"/>
</dbReference>
<dbReference type="InterPro" id="IPR000209">
    <property type="entry name" value="Peptidase_S8/S53_dom"/>
</dbReference>
<dbReference type="PATRIC" id="fig|345309.4.peg.3033"/>
<keyword evidence="9" id="KW-1185">Reference proteome</keyword>
<dbReference type="InterPro" id="IPR015500">
    <property type="entry name" value="Peptidase_S8_subtilisin-rel"/>
</dbReference>
<dbReference type="PROSITE" id="PS51892">
    <property type="entry name" value="SUBTILASE"/>
    <property type="match status" value="1"/>
</dbReference>
<evidence type="ECO:0000256" key="1">
    <source>
        <dbReference type="ARBA" id="ARBA00011073"/>
    </source>
</evidence>
<feature type="domain" description="Peptidase S8/S53" evidence="7">
    <location>
        <begin position="184"/>
        <end position="408"/>
    </location>
</feature>
<comment type="similarity">
    <text evidence="1 5">Belongs to the peptidase S8 family.</text>
</comment>
<accession>A0A0F3KZW4</accession>
<feature type="chain" id="PRO_5002463431" evidence="6">
    <location>
        <begin position="18"/>
        <end position="434"/>
    </location>
</feature>
<dbReference type="OrthoDB" id="9790784at2"/>
<evidence type="ECO:0000313" key="8">
    <source>
        <dbReference type="EMBL" id="KJV36825.1"/>
    </source>
</evidence>
<sequence>MKQALLLLGLLGTAALAGCTGTRPSNAALTTPTPAAAAEPAGVAVAMDSSRDIVLAVANPLEPAATHAGSSLLGYAPAPNYGAGQRARSLLADLRHQYGWNEVGGWPIRALGVYCIVLRPPAGIDRDTLVAALSRDQRVELAQPLQEYAVYSSQDEERYNDPYTDLQRGFVETHAAEAHTVTQGDGVQVAVVDTGVDTSHPDLKGHLGDVRDEVTGNDKAFATDSHGTEVAGIIAAVGNNHQGMVGMAPKARVSVYKACWYSDPQRGARCNSFTLAKALAAVNDTDARIVNLSLGGPADPLLGKLLAQLVSQGRIIIAALPPDGSPRGFPDSAPGVIVVRSSASGAAPPGVVSAPGTDILTTQPGGGYDFTSGSSMATAHVSGIVALLLSIAPGLDARTVHDILLRTSAPTNGLVQVDAAKAIDAIPKKALAKR</sequence>
<organism evidence="8 9">
    <name type="scientific">Luteibacter yeojuensis</name>
    <dbReference type="NCBI Taxonomy" id="345309"/>
    <lineage>
        <taxon>Bacteria</taxon>
        <taxon>Pseudomonadati</taxon>
        <taxon>Pseudomonadota</taxon>
        <taxon>Gammaproteobacteria</taxon>
        <taxon>Lysobacterales</taxon>
        <taxon>Rhodanobacteraceae</taxon>
        <taxon>Luteibacter</taxon>
    </lineage>
</organism>
<dbReference type="InterPro" id="IPR022398">
    <property type="entry name" value="Peptidase_S8_His-AS"/>
</dbReference>
<proteinExistence type="inferred from homology"/>
<reference evidence="8 9" key="1">
    <citation type="submission" date="2015-03" db="EMBL/GenBank/DDBJ databases">
        <title>Draft genome sequence of Luteibacter yeojuensis strain SU11.</title>
        <authorList>
            <person name="Sulaiman J."/>
            <person name="Priya K."/>
            <person name="Chan K.-G."/>
        </authorList>
    </citation>
    <scope>NUCLEOTIDE SEQUENCE [LARGE SCALE GENOMIC DNA]</scope>
    <source>
        <strain evidence="8 9">SU11</strain>
    </source>
</reference>
<dbReference type="PANTHER" id="PTHR43806:SF11">
    <property type="entry name" value="CEREVISIN-RELATED"/>
    <property type="match status" value="1"/>
</dbReference>
<dbReference type="PROSITE" id="PS00137">
    <property type="entry name" value="SUBTILASE_HIS"/>
    <property type="match status" value="1"/>
</dbReference>
<evidence type="ECO:0000313" key="9">
    <source>
        <dbReference type="Proteomes" id="UP000033651"/>
    </source>
</evidence>
<feature type="active site" description="Charge relay system" evidence="5">
    <location>
        <position position="193"/>
    </location>
</feature>
<evidence type="ECO:0000256" key="6">
    <source>
        <dbReference type="SAM" id="SignalP"/>
    </source>
</evidence>
<dbReference type="PANTHER" id="PTHR43806">
    <property type="entry name" value="PEPTIDASE S8"/>
    <property type="match status" value="1"/>
</dbReference>
<dbReference type="InterPro" id="IPR036852">
    <property type="entry name" value="Peptidase_S8/S53_dom_sf"/>
</dbReference>
<dbReference type="InterPro" id="IPR050131">
    <property type="entry name" value="Peptidase_S8_subtilisin-like"/>
</dbReference>
<dbReference type="PROSITE" id="PS51257">
    <property type="entry name" value="PROKAR_LIPOPROTEIN"/>
    <property type="match status" value="1"/>
</dbReference>
<keyword evidence="3 5" id="KW-0378">Hydrolase</keyword>
<protein>
    <submittedName>
        <fullName evidence="8">Serine protease</fullName>
    </submittedName>
</protein>
<dbReference type="EMBL" id="JZRB01000004">
    <property type="protein sequence ID" value="KJV36825.1"/>
    <property type="molecule type" value="Genomic_DNA"/>
</dbReference>